<dbReference type="InterPro" id="IPR033911">
    <property type="entry name" value="MetRS_core"/>
</dbReference>
<dbReference type="EC" id="6.1.1.10" evidence="7"/>
<dbReference type="SUPFAM" id="SSF52374">
    <property type="entry name" value="Nucleotidylyl transferase"/>
    <property type="match status" value="1"/>
</dbReference>
<feature type="binding site" evidence="7">
    <location>
        <position position="390"/>
    </location>
    <ligand>
        <name>Zn(2+)</name>
        <dbReference type="ChEBI" id="CHEBI:29105"/>
    </ligand>
</feature>
<dbReference type="GO" id="GO:0006431">
    <property type="term" value="P:methionyl-tRNA aminoacylation"/>
    <property type="evidence" value="ECO:0007669"/>
    <property type="project" value="UniProtKB-UniRule"/>
</dbReference>
<dbReference type="PANTHER" id="PTHR43326:SF1">
    <property type="entry name" value="METHIONINE--TRNA LIGASE, MITOCHONDRIAL"/>
    <property type="match status" value="1"/>
</dbReference>
<comment type="subcellular location">
    <subcellularLocation>
        <location evidence="7">Cytoplasm</location>
    </subcellularLocation>
</comment>
<feature type="binding site" evidence="7">
    <location>
        <position position="407"/>
    </location>
    <ligand>
        <name>Zn(2+)</name>
        <dbReference type="ChEBI" id="CHEBI:29105"/>
    </ligand>
</feature>
<feature type="compositionally biased region" description="Basic and acidic residues" evidence="8">
    <location>
        <begin position="95"/>
        <end position="108"/>
    </location>
</feature>
<evidence type="ECO:0000256" key="6">
    <source>
        <dbReference type="ARBA" id="ARBA00023146"/>
    </source>
</evidence>
<comment type="subunit">
    <text evidence="7">Monomer.</text>
</comment>
<keyword evidence="4 7" id="KW-0067">ATP-binding</keyword>
<evidence type="ECO:0000256" key="3">
    <source>
        <dbReference type="ARBA" id="ARBA00022741"/>
    </source>
</evidence>
<evidence type="ECO:0000256" key="7">
    <source>
        <dbReference type="HAMAP-Rule" id="MF_01228"/>
    </source>
</evidence>
<sequence length="767" mass="87178">MGEAGGRAREAEGAAPPGPAGGSRGIRAQSLERDARIRHSQGTNHPSRRRYEARGRRVSIRRKQDHFLFHRREAGRLPRSREGSRLNLSYANRAAPDRRARRGREDRRRRYVRKGAVLRDLASPVRADHAQDGQGPGPLAQPLEDFRRVRPLEVLPSLRARFLQRSIPRISEDREQAGPRGRRAGSLAGRHFPAHAPAHGRKRARDPARALRASRRHEGRRSDARQTARLRQDEVRCPRHETRRWRKRQRNEAAVSRFGKLMAKFYITTAIDYVNNPPHLGTAYEKIAADTIARYKRMAGFNTRFLMGNDEHSINVEKAAREKGMEPKEYCDQMAEVFQAVWKRLDISYDDFIRTTEPRHVRGVQALFRAIVDAGDVYKGKYEGHYCVGCERFYPEKDLVDGKCPIHKTVPQWVSEENYFFRLSAYGPKLLEHYRRNPEFIVPETRRNEIVNVVESGLDDISVSRASVAWGIPLPNDPAHTVYVWVDALINYITGVGYPDMNGDFSKYWPADLHVIGKDITRFHCVIWPAMLLSAKLPLPKTVLGHGWVSFHGEKLSKSLGNIVNPLDIVDRWGADALRYYVLKEVPLFRDGDFSWELFIDRYNADLANDWGNLFTRTVSMVHRYRGGKVAEGTLIEGLGDTFASALRDYTEAMDRFEIEKGIEAAWSVIRRANRLVEEKAPWNLAKDPSRGAELDALLATLVAALQHVALLLYPVMPGKAGEVWETLKLTPSLDKVRLPATGAPIPARASGEPLGPSKPLFPRIER</sequence>
<dbReference type="Gene3D" id="3.40.50.620">
    <property type="entry name" value="HUPs"/>
    <property type="match status" value="1"/>
</dbReference>
<proteinExistence type="inferred from homology"/>
<evidence type="ECO:0000259" key="9">
    <source>
        <dbReference type="Pfam" id="PF09334"/>
    </source>
</evidence>
<gene>
    <name evidence="7 10" type="primary">metG</name>
    <name evidence="10" type="ORF">E6K74_02005</name>
</gene>
<dbReference type="InterPro" id="IPR015413">
    <property type="entry name" value="Methionyl/Leucyl_tRNA_Synth"/>
</dbReference>
<feature type="domain" description="Methionyl/Leucyl tRNA synthetase" evidence="9">
    <location>
        <begin position="398"/>
        <end position="618"/>
    </location>
</feature>
<keyword evidence="5 7" id="KW-0648">Protein biosynthesis</keyword>
<evidence type="ECO:0000256" key="2">
    <source>
        <dbReference type="ARBA" id="ARBA00022598"/>
    </source>
</evidence>
<keyword evidence="3 7" id="KW-0547">Nucleotide-binding</keyword>
<dbReference type="NCBIfam" id="NF008900">
    <property type="entry name" value="PRK12267.1"/>
    <property type="match status" value="1"/>
</dbReference>
<evidence type="ECO:0000256" key="4">
    <source>
        <dbReference type="ARBA" id="ARBA00022840"/>
    </source>
</evidence>
<feature type="binding site" evidence="7">
    <location>
        <position position="404"/>
    </location>
    <ligand>
        <name>Zn(2+)</name>
        <dbReference type="ChEBI" id="CHEBI:29105"/>
    </ligand>
</feature>
<feature type="compositionally biased region" description="Basic and acidic residues" evidence="8">
    <location>
        <begin position="220"/>
        <end position="234"/>
    </location>
</feature>
<dbReference type="PRINTS" id="PR01041">
    <property type="entry name" value="TRNASYNTHMET"/>
</dbReference>
<feature type="binding site" evidence="7">
    <location>
        <position position="387"/>
    </location>
    <ligand>
        <name>Zn(2+)</name>
        <dbReference type="ChEBI" id="CHEBI:29105"/>
    </ligand>
</feature>
<feature type="region of interest" description="Disordered" evidence="8">
    <location>
        <begin position="1"/>
        <end position="57"/>
    </location>
</feature>
<dbReference type="Pfam" id="PF09334">
    <property type="entry name" value="tRNA-synt_1g"/>
    <property type="match status" value="1"/>
</dbReference>
<protein>
    <recommendedName>
        <fullName evidence="7">Methionine--tRNA ligase</fullName>
        <ecNumber evidence="7">6.1.1.10</ecNumber>
    </recommendedName>
    <alternativeName>
        <fullName evidence="7">Methionyl-tRNA synthetase</fullName>
        <shortName evidence="7">MetRS</shortName>
    </alternativeName>
</protein>
<comment type="similarity">
    <text evidence="7">Belongs to the class-I aminoacyl-tRNA synthetase family. MetG type 2A subfamily.</text>
</comment>
<keyword evidence="7" id="KW-0862">Zinc</keyword>
<evidence type="ECO:0000256" key="8">
    <source>
        <dbReference type="SAM" id="MobiDB-lite"/>
    </source>
</evidence>
<keyword evidence="7" id="KW-0963">Cytoplasm</keyword>
<keyword evidence="2 7" id="KW-0436">Ligase</keyword>
<dbReference type="FunFam" id="2.170.220.10:FF:000002">
    <property type="entry name" value="Methionine--tRNA ligase"/>
    <property type="match status" value="1"/>
</dbReference>
<comment type="cofactor">
    <cofactor evidence="7">
        <name>Zn(2+)</name>
        <dbReference type="ChEBI" id="CHEBI:29105"/>
    </cofactor>
    <text evidence="7">Binds 1 zinc ion per subunit.</text>
</comment>
<name>A0A538SWQ9_UNCEI</name>
<dbReference type="NCBIfam" id="TIGR00398">
    <property type="entry name" value="metG"/>
    <property type="match status" value="1"/>
</dbReference>
<dbReference type="GO" id="GO:0005524">
    <property type="term" value="F:ATP binding"/>
    <property type="evidence" value="ECO:0007669"/>
    <property type="project" value="UniProtKB-UniRule"/>
</dbReference>
<dbReference type="EMBL" id="VBOU01000013">
    <property type="protein sequence ID" value="TMQ55826.1"/>
    <property type="molecule type" value="Genomic_DNA"/>
</dbReference>
<dbReference type="Proteomes" id="UP000319829">
    <property type="component" value="Unassembled WGS sequence"/>
</dbReference>
<feature type="region of interest" description="Disordered" evidence="8">
    <location>
        <begin position="745"/>
        <end position="767"/>
    </location>
</feature>
<dbReference type="InterPro" id="IPR014758">
    <property type="entry name" value="Met-tRNA_synth"/>
</dbReference>
<organism evidence="10 11">
    <name type="scientific">Eiseniibacteriota bacterium</name>
    <dbReference type="NCBI Taxonomy" id="2212470"/>
    <lineage>
        <taxon>Bacteria</taxon>
        <taxon>Candidatus Eiseniibacteriota</taxon>
    </lineage>
</organism>
<dbReference type="GO" id="GO:0004825">
    <property type="term" value="F:methionine-tRNA ligase activity"/>
    <property type="evidence" value="ECO:0007669"/>
    <property type="project" value="UniProtKB-UniRule"/>
</dbReference>
<comment type="catalytic activity">
    <reaction evidence="7">
        <text>tRNA(Met) + L-methionine + ATP = L-methionyl-tRNA(Met) + AMP + diphosphate</text>
        <dbReference type="Rhea" id="RHEA:13481"/>
        <dbReference type="Rhea" id="RHEA-COMP:9667"/>
        <dbReference type="Rhea" id="RHEA-COMP:9698"/>
        <dbReference type="ChEBI" id="CHEBI:30616"/>
        <dbReference type="ChEBI" id="CHEBI:33019"/>
        <dbReference type="ChEBI" id="CHEBI:57844"/>
        <dbReference type="ChEBI" id="CHEBI:78442"/>
        <dbReference type="ChEBI" id="CHEBI:78530"/>
        <dbReference type="ChEBI" id="CHEBI:456215"/>
        <dbReference type="EC" id="6.1.1.10"/>
    </reaction>
</comment>
<reference evidence="10 11" key="1">
    <citation type="journal article" date="2019" name="Nat. Microbiol.">
        <title>Mediterranean grassland soil C-N compound turnover is dependent on rainfall and depth, and is mediated by genomically divergent microorganisms.</title>
        <authorList>
            <person name="Diamond S."/>
            <person name="Andeer P.F."/>
            <person name="Li Z."/>
            <person name="Crits-Christoph A."/>
            <person name="Burstein D."/>
            <person name="Anantharaman K."/>
            <person name="Lane K.R."/>
            <person name="Thomas B.C."/>
            <person name="Pan C."/>
            <person name="Northen T.R."/>
            <person name="Banfield J.F."/>
        </authorList>
    </citation>
    <scope>NUCLEOTIDE SEQUENCE [LARGE SCALE GENOMIC DNA]</scope>
    <source>
        <strain evidence="10">WS_4</strain>
    </source>
</reference>
<evidence type="ECO:0000313" key="10">
    <source>
        <dbReference type="EMBL" id="TMQ55826.1"/>
    </source>
</evidence>
<dbReference type="HAMAP" id="MF_01228">
    <property type="entry name" value="Met_tRNA_synth_type2"/>
    <property type="match status" value="1"/>
</dbReference>
<feature type="region of interest" description="Disordered" evidence="8">
    <location>
        <begin position="170"/>
        <end position="234"/>
    </location>
</feature>
<evidence type="ECO:0000256" key="5">
    <source>
        <dbReference type="ARBA" id="ARBA00022917"/>
    </source>
</evidence>
<keyword evidence="6 7" id="KW-0030">Aminoacyl-tRNA synthetase</keyword>
<comment type="caution">
    <text evidence="10">The sequence shown here is derived from an EMBL/GenBank/DDBJ whole genome shotgun (WGS) entry which is preliminary data.</text>
</comment>
<dbReference type="InterPro" id="IPR023457">
    <property type="entry name" value="Met-tRNA_synth_2"/>
</dbReference>
<dbReference type="CDD" id="cd07957">
    <property type="entry name" value="Anticodon_Ia_Met"/>
    <property type="match status" value="1"/>
</dbReference>
<feature type="compositionally biased region" description="Basic and acidic residues" evidence="8">
    <location>
        <begin position="1"/>
        <end position="12"/>
    </location>
</feature>
<comment type="caution">
    <text evidence="7">Lacks conserved residue(s) required for the propagation of feature annotation.</text>
</comment>
<dbReference type="PANTHER" id="PTHR43326">
    <property type="entry name" value="METHIONYL-TRNA SYNTHETASE"/>
    <property type="match status" value="1"/>
</dbReference>
<dbReference type="InterPro" id="IPR041872">
    <property type="entry name" value="Anticodon_Met"/>
</dbReference>
<dbReference type="GO" id="GO:0046872">
    <property type="term" value="F:metal ion binding"/>
    <property type="evidence" value="ECO:0007669"/>
    <property type="project" value="UniProtKB-KW"/>
</dbReference>
<keyword evidence="7" id="KW-0479">Metal-binding</keyword>
<dbReference type="SUPFAM" id="SSF47323">
    <property type="entry name" value="Anticodon-binding domain of a subclass of class I aminoacyl-tRNA synthetases"/>
    <property type="match status" value="1"/>
</dbReference>
<dbReference type="CDD" id="cd00814">
    <property type="entry name" value="MetRS_core"/>
    <property type="match status" value="1"/>
</dbReference>
<dbReference type="InterPro" id="IPR014729">
    <property type="entry name" value="Rossmann-like_a/b/a_fold"/>
</dbReference>
<feature type="region of interest" description="Disordered" evidence="8">
    <location>
        <begin position="91"/>
        <end position="144"/>
    </location>
</feature>
<evidence type="ECO:0000256" key="1">
    <source>
        <dbReference type="ARBA" id="ARBA00003314"/>
    </source>
</evidence>
<evidence type="ECO:0000313" key="11">
    <source>
        <dbReference type="Proteomes" id="UP000319829"/>
    </source>
</evidence>
<accession>A0A538SWQ9</accession>
<comment type="function">
    <text evidence="1 7">Is required not only for elongation of protein synthesis but also for the initiation of all mRNA translation through initiator tRNA(fMet) aminoacylation.</text>
</comment>
<dbReference type="Gene3D" id="1.10.730.10">
    <property type="entry name" value="Isoleucyl-tRNA Synthetase, Domain 1"/>
    <property type="match status" value="1"/>
</dbReference>
<dbReference type="Gene3D" id="2.170.220.10">
    <property type="match status" value="1"/>
</dbReference>
<dbReference type="AlphaFoldDB" id="A0A538SWQ9"/>
<dbReference type="GO" id="GO:0005737">
    <property type="term" value="C:cytoplasm"/>
    <property type="evidence" value="ECO:0007669"/>
    <property type="project" value="UniProtKB-SubCell"/>
</dbReference>
<dbReference type="InterPro" id="IPR009080">
    <property type="entry name" value="tRNAsynth_Ia_anticodon-bd"/>
</dbReference>